<dbReference type="GO" id="GO:0005829">
    <property type="term" value="C:cytosol"/>
    <property type="evidence" value="ECO:0007669"/>
    <property type="project" value="TreeGrafter"/>
</dbReference>
<reference evidence="1 2" key="1">
    <citation type="submission" date="2017-12" db="EMBL/GenBank/DDBJ databases">
        <title>Phylogenetic diversity of female urinary microbiome.</title>
        <authorList>
            <person name="Thomas-White K."/>
            <person name="Wolfe A.J."/>
        </authorList>
    </citation>
    <scope>NUCLEOTIDE SEQUENCE [LARGE SCALE GENOMIC DNA]</scope>
    <source>
        <strain evidence="1 2">UMB0898</strain>
    </source>
</reference>
<dbReference type="GO" id="GO:0016791">
    <property type="term" value="F:phosphatase activity"/>
    <property type="evidence" value="ECO:0007669"/>
    <property type="project" value="UniProtKB-ARBA"/>
</dbReference>
<evidence type="ECO:0000313" key="2">
    <source>
        <dbReference type="Proteomes" id="UP000234384"/>
    </source>
</evidence>
<comment type="caution">
    <text evidence="1">The sequence shown here is derived from an EMBL/GenBank/DDBJ whole genome shotgun (WGS) entry which is preliminary data.</text>
</comment>
<proteinExistence type="predicted"/>
<dbReference type="InterPro" id="IPR006379">
    <property type="entry name" value="HAD-SF_hydro_IIB"/>
</dbReference>
<evidence type="ECO:0000313" key="1">
    <source>
        <dbReference type="EMBL" id="PKY89493.1"/>
    </source>
</evidence>
<dbReference type="InterPro" id="IPR000150">
    <property type="entry name" value="Cof"/>
</dbReference>
<dbReference type="OrthoDB" id="9806027at2"/>
<dbReference type="PANTHER" id="PTHR10000">
    <property type="entry name" value="PHOSPHOSERINE PHOSPHATASE"/>
    <property type="match status" value="1"/>
</dbReference>
<dbReference type="GO" id="GO:0000287">
    <property type="term" value="F:magnesium ion binding"/>
    <property type="evidence" value="ECO:0007669"/>
    <property type="project" value="TreeGrafter"/>
</dbReference>
<dbReference type="Proteomes" id="UP000234384">
    <property type="component" value="Unassembled WGS sequence"/>
</dbReference>
<dbReference type="Gene3D" id="3.30.1240.10">
    <property type="match status" value="1"/>
</dbReference>
<dbReference type="InterPro" id="IPR023214">
    <property type="entry name" value="HAD_sf"/>
</dbReference>
<dbReference type="PROSITE" id="PS01229">
    <property type="entry name" value="COF_2"/>
    <property type="match status" value="1"/>
</dbReference>
<dbReference type="SFLD" id="SFLDG01144">
    <property type="entry name" value="C2.B.4:_PGP_Like"/>
    <property type="match status" value="1"/>
</dbReference>
<dbReference type="PANTHER" id="PTHR10000:SF55">
    <property type="entry name" value="5-AMINO-6-(5-PHOSPHO-D-RIBITYLAMINO)URACIL PHOSPHATASE YCSE"/>
    <property type="match status" value="1"/>
</dbReference>
<dbReference type="SFLD" id="SFLDS00003">
    <property type="entry name" value="Haloacid_Dehalogenase"/>
    <property type="match status" value="1"/>
</dbReference>
<dbReference type="NCBIfam" id="TIGR00099">
    <property type="entry name" value="Cof-subfamily"/>
    <property type="match status" value="1"/>
</dbReference>
<gene>
    <name evidence="1" type="ORF">CYJ57_03780</name>
</gene>
<sequence length="287" mass="32199">MIKLFVSDMDGTLLNENHVISERNAEAIRQLEAAGIEFMIATGRTLMSATPLLEEHGLQSHMINLNGAAIYDTQGRLEYSIPMEPSTVAEIMSYCAVNGLGYTLMTDQHTFVIDVEEFIEDMRKFMPVREQEDGQELSSQAQFAGIQEDIRPLDEFDFNHNHTILKMMVFSPQDPSKFDAFHQVFDKFDDIDITSSAVDNREITHTNAQKGIAVESYAQQKGYTMDQVATIGDSLNDRSMLKMAKYSYAMDNASPEVKAMAKFIAPSNREDGVALVIEQILSEQAQS</sequence>
<dbReference type="CDD" id="cd07516">
    <property type="entry name" value="HAD_Pase"/>
    <property type="match status" value="1"/>
</dbReference>
<dbReference type="SFLD" id="SFLDG01140">
    <property type="entry name" value="C2.B:_Phosphomannomutase_and_P"/>
    <property type="match status" value="1"/>
</dbReference>
<organism evidence="1 2">
    <name type="scientific">Falseniella ignava</name>
    <dbReference type="NCBI Taxonomy" id="137730"/>
    <lineage>
        <taxon>Bacteria</taxon>
        <taxon>Bacillati</taxon>
        <taxon>Bacillota</taxon>
        <taxon>Bacilli</taxon>
        <taxon>Lactobacillales</taxon>
        <taxon>Aerococcaceae</taxon>
        <taxon>Falseniella</taxon>
    </lineage>
</organism>
<dbReference type="RefSeq" id="WP_101954135.1">
    <property type="nucleotide sequence ID" value="NZ_PKHE01000007.1"/>
</dbReference>
<dbReference type="NCBIfam" id="TIGR01484">
    <property type="entry name" value="HAD-SF-IIB"/>
    <property type="match status" value="1"/>
</dbReference>
<dbReference type="SUPFAM" id="SSF56784">
    <property type="entry name" value="HAD-like"/>
    <property type="match status" value="1"/>
</dbReference>
<accession>A0A2I1K1K4</accession>
<protein>
    <submittedName>
        <fullName evidence="1">Uncharacterized protein</fullName>
    </submittedName>
</protein>
<dbReference type="InterPro" id="IPR036412">
    <property type="entry name" value="HAD-like_sf"/>
</dbReference>
<dbReference type="AlphaFoldDB" id="A0A2I1K1K4"/>
<dbReference type="Gene3D" id="3.40.50.1000">
    <property type="entry name" value="HAD superfamily/HAD-like"/>
    <property type="match status" value="1"/>
</dbReference>
<name>A0A2I1K1K4_9LACT</name>
<dbReference type="Pfam" id="PF08282">
    <property type="entry name" value="Hydrolase_3"/>
    <property type="match status" value="1"/>
</dbReference>
<dbReference type="PROSITE" id="PS01228">
    <property type="entry name" value="COF_1"/>
    <property type="match status" value="1"/>
</dbReference>
<dbReference type="EMBL" id="PKHE01000007">
    <property type="protein sequence ID" value="PKY89493.1"/>
    <property type="molecule type" value="Genomic_DNA"/>
</dbReference>